<dbReference type="SUPFAM" id="SSF52540">
    <property type="entry name" value="P-loop containing nucleoside triphosphate hydrolases"/>
    <property type="match status" value="1"/>
</dbReference>
<evidence type="ECO:0000256" key="3">
    <source>
        <dbReference type="ARBA" id="ARBA00022840"/>
    </source>
</evidence>
<protein>
    <submittedName>
        <fullName evidence="5">ABC transporter related</fullName>
    </submittedName>
</protein>
<evidence type="ECO:0000313" key="6">
    <source>
        <dbReference type="Proteomes" id="UP000000739"/>
    </source>
</evidence>
<dbReference type="PROSITE" id="PS00211">
    <property type="entry name" value="ABC_TRANSPORTER_1"/>
    <property type="match status" value="1"/>
</dbReference>
<dbReference type="GO" id="GO:0015697">
    <property type="term" value="P:quaternary ammonium group transport"/>
    <property type="evidence" value="ECO:0007669"/>
    <property type="project" value="UniProtKB-ARBA"/>
</dbReference>
<evidence type="ECO:0000313" key="5">
    <source>
        <dbReference type="EMBL" id="ACL03078.1"/>
    </source>
</evidence>
<evidence type="ECO:0000256" key="1">
    <source>
        <dbReference type="ARBA" id="ARBA00022448"/>
    </source>
</evidence>
<dbReference type="PANTHER" id="PTHR42788:SF13">
    <property type="entry name" value="ALIPHATIC SULFONATES IMPORT ATP-BINDING PROTEIN SSUB"/>
    <property type="match status" value="1"/>
</dbReference>
<keyword evidence="3" id="KW-0067">ATP-binding</keyword>
<dbReference type="RefSeq" id="WP_012610513.1">
    <property type="nucleotide sequence ID" value="NC_011768.1"/>
</dbReference>
<dbReference type="GO" id="GO:0016887">
    <property type="term" value="F:ATP hydrolysis activity"/>
    <property type="evidence" value="ECO:0007669"/>
    <property type="project" value="InterPro"/>
</dbReference>
<accession>B8F9Y2</accession>
<dbReference type="Proteomes" id="UP000000739">
    <property type="component" value="Chromosome"/>
</dbReference>
<feature type="domain" description="ABC transporter" evidence="4">
    <location>
        <begin position="2"/>
        <end position="234"/>
    </location>
</feature>
<reference evidence="5 6" key="1">
    <citation type="journal article" date="2012" name="Environ. Microbiol.">
        <title>The genome sequence of Desulfatibacillum alkenivorans AK-01: a blueprint for anaerobic alkane oxidation.</title>
        <authorList>
            <person name="Callaghan A.V."/>
            <person name="Morris B.E."/>
            <person name="Pereira I.A."/>
            <person name="McInerney M.J."/>
            <person name="Austin R.N."/>
            <person name="Groves J.T."/>
            <person name="Kukor J.J."/>
            <person name="Suflita J.M."/>
            <person name="Young L.Y."/>
            <person name="Zylstra G.J."/>
            <person name="Wawrik B."/>
        </authorList>
    </citation>
    <scope>NUCLEOTIDE SEQUENCE [LARGE SCALE GENOMIC DNA]</scope>
    <source>
        <strain evidence="5 6">AK-01</strain>
    </source>
</reference>
<proteinExistence type="predicted"/>
<gene>
    <name evidence="5" type="ordered locus">Dalk_1378</name>
</gene>
<dbReference type="EMBL" id="CP001322">
    <property type="protein sequence ID" value="ACL03078.1"/>
    <property type="molecule type" value="Genomic_DNA"/>
</dbReference>
<dbReference type="CDD" id="cd03293">
    <property type="entry name" value="ABC_NrtD_SsuB_transporters"/>
    <property type="match status" value="1"/>
</dbReference>
<evidence type="ECO:0000259" key="4">
    <source>
        <dbReference type="PROSITE" id="PS50893"/>
    </source>
</evidence>
<sequence length="248" mass="27372">MLELTNVAKMYSNINGERIEAVEGLSLNIEENELVCLVGRSGCGKTTTLRLIAGLESPSQGRISLRGKKVDGPAAERCVVFQRYTLFPWRSVLANVAFGLEMQGVSKKEREAAALKYLALVGLEDQAKAYPPELSGGMQQRVAVARALAADPEVLLMDEPFGALDAQTRNVLQQELIRIWRADQKTIVFVTHDIQEAVLLADRVVVMQGPPGRIREIMDCDLPRPRDRNSAEFIGMCDRIHALLEGAD</sequence>
<dbReference type="KEGG" id="dal:Dalk_1378"/>
<keyword evidence="2" id="KW-0547">Nucleotide-binding</keyword>
<dbReference type="InterPro" id="IPR017871">
    <property type="entry name" value="ABC_transporter-like_CS"/>
</dbReference>
<dbReference type="Gene3D" id="3.40.50.300">
    <property type="entry name" value="P-loop containing nucleotide triphosphate hydrolases"/>
    <property type="match status" value="1"/>
</dbReference>
<dbReference type="InterPro" id="IPR050166">
    <property type="entry name" value="ABC_transporter_ATP-bind"/>
</dbReference>
<dbReference type="HOGENOM" id="CLU_000604_1_22_7"/>
<dbReference type="SMART" id="SM00382">
    <property type="entry name" value="AAA"/>
    <property type="match status" value="1"/>
</dbReference>
<dbReference type="AlphaFoldDB" id="B8F9Y2"/>
<keyword evidence="6" id="KW-1185">Reference proteome</keyword>
<dbReference type="PROSITE" id="PS50893">
    <property type="entry name" value="ABC_TRANSPORTER_2"/>
    <property type="match status" value="1"/>
</dbReference>
<dbReference type="InterPro" id="IPR003439">
    <property type="entry name" value="ABC_transporter-like_ATP-bd"/>
</dbReference>
<keyword evidence="1" id="KW-0813">Transport</keyword>
<evidence type="ECO:0000256" key="2">
    <source>
        <dbReference type="ARBA" id="ARBA00022741"/>
    </source>
</evidence>
<dbReference type="InterPro" id="IPR003593">
    <property type="entry name" value="AAA+_ATPase"/>
</dbReference>
<organism evidence="5 6">
    <name type="scientific">Desulfatibacillum aliphaticivorans</name>
    <dbReference type="NCBI Taxonomy" id="218208"/>
    <lineage>
        <taxon>Bacteria</taxon>
        <taxon>Pseudomonadati</taxon>
        <taxon>Thermodesulfobacteriota</taxon>
        <taxon>Desulfobacteria</taxon>
        <taxon>Desulfobacterales</taxon>
        <taxon>Desulfatibacillaceae</taxon>
        <taxon>Desulfatibacillum</taxon>
    </lineage>
</organism>
<dbReference type="InterPro" id="IPR027417">
    <property type="entry name" value="P-loop_NTPase"/>
</dbReference>
<name>B8F9Y2_DESAL</name>
<dbReference type="Pfam" id="PF00005">
    <property type="entry name" value="ABC_tran"/>
    <property type="match status" value="1"/>
</dbReference>
<dbReference type="FunFam" id="3.40.50.300:FF:000425">
    <property type="entry name" value="Probable ABC transporter, ATP-binding subunit"/>
    <property type="match status" value="1"/>
</dbReference>
<dbReference type="GO" id="GO:0005524">
    <property type="term" value="F:ATP binding"/>
    <property type="evidence" value="ECO:0007669"/>
    <property type="project" value="UniProtKB-KW"/>
</dbReference>
<dbReference type="eggNOG" id="COG1116">
    <property type="taxonomic scope" value="Bacteria"/>
</dbReference>
<dbReference type="PANTHER" id="PTHR42788">
    <property type="entry name" value="TAURINE IMPORT ATP-BINDING PROTEIN-RELATED"/>
    <property type="match status" value="1"/>
</dbReference>